<name>A0A3M9NRI1_9BACT</name>
<comment type="caution">
    <text evidence="3">The sequence shown here is derived from an EMBL/GenBank/DDBJ whole genome shotgun (WGS) entry which is preliminary data.</text>
</comment>
<keyword evidence="2" id="KW-0472">Membrane</keyword>
<evidence type="ECO:0000256" key="1">
    <source>
        <dbReference type="ARBA" id="ARBA00022649"/>
    </source>
</evidence>
<dbReference type="InterPro" id="IPR007712">
    <property type="entry name" value="RelE/ParE_toxin"/>
</dbReference>
<dbReference type="EMBL" id="RJJR01000001">
    <property type="protein sequence ID" value="RNI40075.1"/>
    <property type="molecule type" value="Genomic_DNA"/>
</dbReference>
<dbReference type="RefSeq" id="WP_123118965.1">
    <property type="nucleotide sequence ID" value="NZ_RJJR01000001.1"/>
</dbReference>
<dbReference type="InterPro" id="IPR035093">
    <property type="entry name" value="RelE/ParE_toxin_dom_sf"/>
</dbReference>
<evidence type="ECO:0000313" key="3">
    <source>
        <dbReference type="EMBL" id="RNI40075.1"/>
    </source>
</evidence>
<proteinExistence type="predicted"/>
<dbReference type="Gene3D" id="3.30.2310.20">
    <property type="entry name" value="RelE-like"/>
    <property type="match status" value="1"/>
</dbReference>
<protein>
    <submittedName>
        <fullName evidence="3">Type II toxin-antitoxin system RelE/ParE family toxin</fullName>
    </submittedName>
</protein>
<reference evidence="3 4" key="1">
    <citation type="submission" date="2018-11" db="EMBL/GenBank/DDBJ databases">
        <title>Draft genome sequence of Ferruginibacter sp. BO-59.</title>
        <authorList>
            <person name="Im W.T."/>
        </authorList>
    </citation>
    <scope>NUCLEOTIDE SEQUENCE [LARGE SCALE GENOMIC DNA]</scope>
    <source>
        <strain evidence="3 4">BO-59</strain>
    </source>
</reference>
<keyword evidence="2" id="KW-0812">Transmembrane</keyword>
<organism evidence="3 4">
    <name type="scientific">Hanamia caeni</name>
    <dbReference type="NCBI Taxonomy" id="2294116"/>
    <lineage>
        <taxon>Bacteria</taxon>
        <taxon>Pseudomonadati</taxon>
        <taxon>Bacteroidota</taxon>
        <taxon>Chitinophagia</taxon>
        <taxon>Chitinophagales</taxon>
        <taxon>Chitinophagaceae</taxon>
        <taxon>Hanamia</taxon>
    </lineage>
</organism>
<keyword evidence="1" id="KW-1277">Toxin-antitoxin system</keyword>
<gene>
    <name evidence="3" type="ORF">EFY79_01890</name>
</gene>
<keyword evidence="2" id="KW-1133">Transmembrane helix</keyword>
<dbReference type="OrthoDB" id="963196at2"/>
<evidence type="ECO:0000256" key="2">
    <source>
        <dbReference type="SAM" id="Phobius"/>
    </source>
</evidence>
<evidence type="ECO:0000313" key="4">
    <source>
        <dbReference type="Proteomes" id="UP000267223"/>
    </source>
</evidence>
<dbReference type="Pfam" id="PF05016">
    <property type="entry name" value="ParE_toxin"/>
    <property type="match status" value="1"/>
</dbReference>
<dbReference type="Proteomes" id="UP000267223">
    <property type="component" value="Unassembled WGS sequence"/>
</dbReference>
<dbReference type="AlphaFoldDB" id="A0A3M9NRI1"/>
<feature type="transmembrane region" description="Helical" evidence="2">
    <location>
        <begin position="70"/>
        <end position="88"/>
    </location>
</feature>
<accession>A0A3M9NRI1</accession>
<sequence length="98" mass="11659">MAFKIIWSAEAEKDFKTIVLFLKENWSVQSSEKFASIIYAKIEKLAEMPSIARPTSQHKIFIYKLDRKNVLFFSFNGNHLILLSIYPYKKDIRKSKYY</sequence>
<keyword evidence="4" id="KW-1185">Reference proteome</keyword>